<dbReference type="Proteomes" id="UP000470246">
    <property type="component" value="Unassembled WGS sequence"/>
</dbReference>
<comment type="caution">
    <text evidence="1">The sequence shown here is derived from an EMBL/GenBank/DDBJ whole genome shotgun (WGS) entry which is preliminary data.</text>
</comment>
<name>A0A7K3W6S3_9ACTN</name>
<reference evidence="1 2" key="1">
    <citation type="submission" date="2020-02" db="EMBL/GenBank/DDBJ databases">
        <title>Geodermatophilus sabuli CPCC 205279 I12A-02694.</title>
        <authorList>
            <person name="Jiang Z."/>
        </authorList>
    </citation>
    <scope>NUCLEOTIDE SEQUENCE [LARGE SCALE GENOMIC DNA]</scope>
    <source>
        <strain evidence="1 2">I12A-02694</strain>
    </source>
</reference>
<proteinExistence type="predicted"/>
<dbReference type="EMBL" id="JAAGWF010000022">
    <property type="protein sequence ID" value="NEK59894.1"/>
    <property type="molecule type" value="Genomic_DNA"/>
</dbReference>
<dbReference type="AlphaFoldDB" id="A0A7K3W6S3"/>
<protein>
    <submittedName>
        <fullName evidence="1">Uncharacterized protein</fullName>
    </submittedName>
</protein>
<evidence type="ECO:0000313" key="1">
    <source>
        <dbReference type="EMBL" id="NEK59894.1"/>
    </source>
</evidence>
<sequence>MTFHATVAHRSCDREQAVAGLREQLRASAARASAGAPDWSSLVVGDPVPVTGDDDRTWYVWLATVETTLGHPVA</sequence>
<keyword evidence="2" id="KW-1185">Reference proteome</keyword>
<organism evidence="1 2">
    <name type="scientific">Geodermatophilus sabuli</name>
    <dbReference type="NCBI Taxonomy" id="1564158"/>
    <lineage>
        <taxon>Bacteria</taxon>
        <taxon>Bacillati</taxon>
        <taxon>Actinomycetota</taxon>
        <taxon>Actinomycetes</taxon>
        <taxon>Geodermatophilales</taxon>
        <taxon>Geodermatophilaceae</taxon>
        <taxon>Geodermatophilus</taxon>
    </lineage>
</organism>
<evidence type="ECO:0000313" key="2">
    <source>
        <dbReference type="Proteomes" id="UP000470246"/>
    </source>
</evidence>
<accession>A0A7K3W6S3</accession>
<dbReference type="RefSeq" id="WP_163483268.1">
    <property type="nucleotide sequence ID" value="NZ_JAAGWF010000022.1"/>
</dbReference>
<gene>
    <name evidence="1" type="ORF">GCU56_18730</name>
</gene>